<sequence length="410" mass="45502">MKHIYNLFIFLCVSLTLWSCKDSEEIAQASLTLNNNELSFTGFRSSLAVKVDATRRWNAIPSDYWISVSPDHYPGANEHFIANVAVTVSDNETGQPREGRITFFLQDEEIATLIIKQDKQNEEERPEEEFPITWANLQWAASTSITEGESFEAGSCVFADGITNAMESTTGEGIVADIGYSLSDTDPSGPDWTWTSSTDDCWFNGDWGDNFYYQGHISGLPAGTYYYTFRIRNGSGPYKYAGTGGLWNGIDNVNGTFEVKEASGGDDGGDDDDGIDYSKLVISWVNLQWRQDNSPKKGEAFNAGSKIEIKGLTDLEGAATSGNKHLTCEIGYSATSSDPSSGEWIWTTCPWSGDWGNEWYYQGFTSEIPEAGTYYYSFRYRIDDGAYTYVGTNGIWDGTNNVCGTFEVEE</sequence>
<dbReference type="OrthoDB" id="1401747at2"/>
<comment type="caution">
    <text evidence="1">The sequence shown here is derived from an EMBL/GenBank/DDBJ whole genome shotgun (WGS) entry which is preliminary data.</text>
</comment>
<gene>
    <name evidence="1" type="ORF">HMPREF1057_02134</name>
</gene>
<dbReference type="Gene3D" id="2.60.40.10">
    <property type="entry name" value="Immunoglobulins"/>
    <property type="match status" value="1"/>
</dbReference>
<organism evidence="1 2">
    <name type="scientific">Bacteroides finegoldii CL09T03C10</name>
    <dbReference type="NCBI Taxonomy" id="997888"/>
    <lineage>
        <taxon>Bacteria</taxon>
        <taxon>Pseudomonadati</taxon>
        <taxon>Bacteroidota</taxon>
        <taxon>Bacteroidia</taxon>
        <taxon>Bacteroidales</taxon>
        <taxon>Bacteroidaceae</taxon>
        <taxon>Bacteroides</taxon>
    </lineage>
</organism>
<proteinExistence type="predicted"/>
<dbReference type="InterPro" id="IPR013783">
    <property type="entry name" value="Ig-like_fold"/>
</dbReference>
<protein>
    <submittedName>
        <fullName evidence="1">Uncharacterized protein</fullName>
    </submittedName>
</protein>
<accession>K5BTG9</accession>
<dbReference type="EMBL" id="AGXW01000008">
    <property type="protein sequence ID" value="EKJ90832.1"/>
    <property type="molecule type" value="Genomic_DNA"/>
</dbReference>
<dbReference type="InterPro" id="IPR024361">
    <property type="entry name" value="BACON"/>
</dbReference>
<dbReference type="AlphaFoldDB" id="K5BTG9"/>
<dbReference type="Proteomes" id="UP000007995">
    <property type="component" value="Unassembled WGS sequence"/>
</dbReference>
<dbReference type="HOGENOM" id="CLU_682682_0_0_10"/>
<evidence type="ECO:0000313" key="2">
    <source>
        <dbReference type="Proteomes" id="UP000007995"/>
    </source>
</evidence>
<reference evidence="1 2" key="1">
    <citation type="submission" date="2012-02" db="EMBL/GenBank/DDBJ databases">
        <title>The Genome Sequence of Bacteroides finegoldii CL09T03C10.</title>
        <authorList>
            <consortium name="The Broad Institute Genome Sequencing Platform"/>
            <person name="Earl A."/>
            <person name="Ward D."/>
            <person name="Feldgarden M."/>
            <person name="Gevers D."/>
            <person name="Zitomersky N.L."/>
            <person name="Coyne M.J."/>
            <person name="Comstock L.E."/>
            <person name="Young S.K."/>
            <person name="Zeng Q."/>
            <person name="Gargeya S."/>
            <person name="Fitzgerald M."/>
            <person name="Haas B."/>
            <person name="Abouelleil A."/>
            <person name="Alvarado L."/>
            <person name="Arachchi H.M."/>
            <person name="Berlin A."/>
            <person name="Chapman S.B."/>
            <person name="Gearin G."/>
            <person name="Goldberg J."/>
            <person name="Griggs A."/>
            <person name="Gujja S."/>
            <person name="Hansen M."/>
            <person name="Heiman D."/>
            <person name="Howarth C."/>
            <person name="Larimer J."/>
            <person name="Lui A."/>
            <person name="MacDonald P.J.P."/>
            <person name="McCowen C."/>
            <person name="Montmayeur A."/>
            <person name="Murphy C."/>
            <person name="Neiman D."/>
            <person name="Pearson M."/>
            <person name="Priest M."/>
            <person name="Roberts A."/>
            <person name="Saif S."/>
            <person name="Shea T."/>
            <person name="Sisk P."/>
            <person name="Stolte C."/>
            <person name="Sykes S."/>
            <person name="Wortman J."/>
            <person name="Nusbaum C."/>
            <person name="Birren B."/>
        </authorList>
    </citation>
    <scope>NUCLEOTIDE SEQUENCE [LARGE SCALE GENOMIC DNA]</scope>
    <source>
        <strain evidence="1 2">CL09T03C10</strain>
    </source>
</reference>
<name>K5BTG9_9BACE</name>
<dbReference type="RefSeq" id="WP_007762642.1">
    <property type="nucleotide sequence ID" value="NZ_AKBZ01000004.1"/>
</dbReference>
<evidence type="ECO:0000313" key="1">
    <source>
        <dbReference type="EMBL" id="EKJ90832.1"/>
    </source>
</evidence>
<dbReference type="CDD" id="cd14948">
    <property type="entry name" value="BACON"/>
    <property type="match status" value="1"/>
</dbReference>